<dbReference type="CDD" id="cd22307">
    <property type="entry name" value="Adgb_C_mid-like"/>
    <property type="match status" value="1"/>
</dbReference>
<feature type="region of interest" description="Disordered" evidence="1">
    <location>
        <begin position="556"/>
        <end position="630"/>
    </location>
</feature>
<feature type="compositionally biased region" description="Polar residues" evidence="1">
    <location>
        <begin position="108"/>
        <end position="122"/>
    </location>
</feature>
<proteinExistence type="predicted"/>
<sequence>MSELTKESCRFVENATQVISTLGKCIANFHDALLLPTCFEEFHRCHCPYYKDKHASLQYHHKLFLETFYNTIKKVMNDAQLATPETAFAWRAFFNDATTKNPLGLPYSSLSRPSTGLTTSDRGSAGGKKNTKKQTAQQQQQQQELTAGEQADAKGVELLKNREWMPDDLVAVVRLQKLWRGYYARKIKTARTPGTELNLKTQELLQKAYTAIEANTESHGLALFRSMFKTDPDLMQKYPFHLDEWNKISLADYQGSHPDQPPNSWFIVFREIFHVSEEMLCVPKLYVSIQTCMMRVIDNDTREELPRVFTKVAPHVYKKNKNGYTFVAEARTLDQPLPAGRWRMRLIGSLSPLPAPIKNEVNASFHSRELRDYYIPNEKNIVLRFARITQRSTHKIIAAPRFVRYVVKVTEDHLVSLQLQTSKSDVYIRLQVLDGDTELVQAVGKGHVVLPAILFQKDPGEDVPETKRSSSRQSNKGGRGAKEASRKRVNSAVEGRGSRSSSRSRHSVASMDEEDDKEQKPHKYVIQAVVMRSSWPLSEVQWAFVQTLKEIEKNELKVSHKQRDSSPPRSEKATAASKGKDKGGKGKGKEKGSRPPSQQFDMTKPHWLMRVVSDGNAAEEIEVKKDTERADEIRAMKKAWEAAEPGRAAKALQARLKYLNTHMVKVGGDDDDEEENADEHSEAPPTEPDSGSPEMQDAVLSLEPPCASPPKEELKKIDITPFLRKTCDTPRLRDEAEVQRQMEEKQKEIAAYRAFREQVEHKRELDRLNRNQQKIDQLQLYENMQVTVDSAREAINQRREAYREKFLAAERLRSEEIAALEAEQEKRTPTPKGKKSGKKSASGKRKK</sequence>
<feature type="compositionally biased region" description="Basic and acidic residues" evidence="1">
    <location>
        <begin position="556"/>
        <end position="593"/>
    </location>
</feature>
<feature type="region of interest" description="Disordered" evidence="1">
    <location>
        <begin position="820"/>
        <end position="847"/>
    </location>
</feature>
<evidence type="ECO:0000313" key="5">
    <source>
        <dbReference type="Proteomes" id="UP000014760"/>
    </source>
</evidence>
<dbReference type="InterPro" id="IPR054094">
    <property type="entry name" value="Androglobin_IV"/>
</dbReference>
<gene>
    <name evidence="3" type="ORF">CAPTEDRAFT_224147</name>
</gene>
<dbReference type="GO" id="GO:0019825">
    <property type="term" value="F:oxygen binding"/>
    <property type="evidence" value="ECO:0007669"/>
    <property type="project" value="InterPro"/>
</dbReference>
<dbReference type="PROSITE" id="PS50096">
    <property type="entry name" value="IQ"/>
    <property type="match status" value="1"/>
</dbReference>
<feature type="region of interest" description="Disordered" evidence="1">
    <location>
        <begin position="460"/>
        <end position="521"/>
    </location>
</feature>
<dbReference type="EnsemblMetazoa" id="CapteT224147">
    <property type="protein sequence ID" value="CapteP224147"/>
    <property type="gene ID" value="CapteG224147"/>
</dbReference>
<reference evidence="3 5" key="2">
    <citation type="journal article" date="2013" name="Nature">
        <title>Insights into bilaterian evolution from three spiralian genomes.</title>
        <authorList>
            <person name="Simakov O."/>
            <person name="Marletaz F."/>
            <person name="Cho S.J."/>
            <person name="Edsinger-Gonzales E."/>
            <person name="Havlak P."/>
            <person name="Hellsten U."/>
            <person name="Kuo D.H."/>
            <person name="Larsson T."/>
            <person name="Lv J."/>
            <person name="Arendt D."/>
            <person name="Savage R."/>
            <person name="Osoegawa K."/>
            <person name="de Jong P."/>
            <person name="Grimwood J."/>
            <person name="Chapman J.A."/>
            <person name="Shapiro H."/>
            <person name="Aerts A."/>
            <person name="Otillar R.P."/>
            <person name="Terry A.Y."/>
            <person name="Boore J.L."/>
            <person name="Grigoriev I.V."/>
            <person name="Lindberg D.R."/>
            <person name="Seaver E.C."/>
            <person name="Weisblat D.A."/>
            <person name="Putnam N.H."/>
            <person name="Rokhsar D.S."/>
        </authorList>
    </citation>
    <scope>NUCLEOTIDE SEQUENCE</scope>
    <source>
        <strain evidence="3 5">I ESC-2004</strain>
    </source>
</reference>
<dbReference type="OrthoDB" id="9374162at2759"/>
<dbReference type="HOGENOM" id="CLU_003228_0_0_1"/>
<dbReference type="InterPro" id="IPR054095">
    <property type="entry name" value="Androglobin_V"/>
</dbReference>
<dbReference type="Pfam" id="PF22069">
    <property type="entry name" value="Androglobin_IV"/>
    <property type="match status" value="1"/>
</dbReference>
<feature type="domain" description="Globin" evidence="2">
    <location>
        <begin position="1"/>
        <end position="230"/>
    </location>
</feature>
<dbReference type="PANTHER" id="PTHR46298">
    <property type="entry name" value="ANDROGLOBIN"/>
    <property type="match status" value="1"/>
</dbReference>
<organism evidence="3">
    <name type="scientific">Capitella teleta</name>
    <name type="common">Polychaete worm</name>
    <dbReference type="NCBI Taxonomy" id="283909"/>
    <lineage>
        <taxon>Eukaryota</taxon>
        <taxon>Metazoa</taxon>
        <taxon>Spiralia</taxon>
        <taxon>Lophotrochozoa</taxon>
        <taxon>Annelida</taxon>
        <taxon>Polychaeta</taxon>
        <taxon>Sedentaria</taxon>
        <taxon>Scolecida</taxon>
        <taxon>Capitellidae</taxon>
        <taxon>Capitella</taxon>
    </lineage>
</organism>
<protein>
    <recommendedName>
        <fullName evidence="2">Globin domain-containing protein</fullName>
    </recommendedName>
</protein>
<dbReference type="InterPro" id="IPR057249">
    <property type="entry name" value="Globin_CP_ADGB"/>
</dbReference>
<feature type="compositionally biased region" description="Basic residues" evidence="1">
    <location>
        <begin position="832"/>
        <end position="847"/>
    </location>
</feature>
<dbReference type="InterPro" id="IPR053033">
    <property type="entry name" value="Androglobin-like"/>
</dbReference>
<dbReference type="Gene3D" id="1.10.490.10">
    <property type="entry name" value="Globins"/>
    <property type="match status" value="1"/>
</dbReference>
<keyword evidence="5" id="KW-1185">Reference proteome</keyword>
<feature type="compositionally biased region" description="Low complexity" evidence="1">
    <location>
        <begin position="133"/>
        <end position="149"/>
    </location>
</feature>
<evidence type="ECO:0000256" key="1">
    <source>
        <dbReference type="SAM" id="MobiDB-lite"/>
    </source>
</evidence>
<dbReference type="OMA" id="HSIREEY"/>
<evidence type="ECO:0000259" key="2">
    <source>
        <dbReference type="PROSITE" id="PS52042"/>
    </source>
</evidence>
<feature type="region of interest" description="Disordered" evidence="1">
    <location>
        <begin position="663"/>
        <end position="714"/>
    </location>
</feature>
<dbReference type="InterPro" id="IPR012292">
    <property type="entry name" value="Globin/Proto"/>
</dbReference>
<feature type="region of interest" description="Disordered" evidence="1">
    <location>
        <begin position="105"/>
        <end position="149"/>
    </location>
</feature>
<reference evidence="4" key="3">
    <citation type="submission" date="2015-06" db="UniProtKB">
        <authorList>
            <consortium name="EnsemblMetazoa"/>
        </authorList>
    </citation>
    <scope>IDENTIFICATION</scope>
</reference>
<dbReference type="PROSITE" id="PS52042">
    <property type="entry name" value="GLOBIN_CP_ADGB"/>
    <property type="match status" value="1"/>
</dbReference>
<dbReference type="PANTHER" id="PTHR46298:SF1">
    <property type="entry name" value="ANDROGLOBIN"/>
    <property type="match status" value="1"/>
</dbReference>
<dbReference type="Pfam" id="PF22070">
    <property type="entry name" value="Androglobin_V"/>
    <property type="match status" value="1"/>
</dbReference>
<dbReference type="GO" id="GO:0020037">
    <property type="term" value="F:heme binding"/>
    <property type="evidence" value="ECO:0007669"/>
    <property type="project" value="InterPro"/>
</dbReference>
<dbReference type="Proteomes" id="UP000014760">
    <property type="component" value="Unassembled WGS sequence"/>
</dbReference>
<evidence type="ECO:0000313" key="4">
    <source>
        <dbReference type="EnsemblMetazoa" id="CapteP224147"/>
    </source>
</evidence>
<accession>R7TJV2</accession>
<dbReference type="EMBL" id="KB310543">
    <property type="protein sequence ID" value="ELT91375.1"/>
    <property type="molecule type" value="Genomic_DNA"/>
</dbReference>
<dbReference type="AlphaFoldDB" id="R7TJV2"/>
<evidence type="ECO:0000313" key="3">
    <source>
        <dbReference type="EMBL" id="ELT91375.1"/>
    </source>
</evidence>
<dbReference type="EMBL" id="AMQN01002953">
    <property type="status" value="NOT_ANNOTATED_CDS"/>
    <property type="molecule type" value="Genomic_DNA"/>
</dbReference>
<feature type="compositionally biased region" description="Low complexity" evidence="1">
    <location>
        <begin position="491"/>
        <end position="501"/>
    </location>
</feature>
<feature type="compositionally biased region" description="Basic and acidic residues" evidence="1">
    <location>
        <begin position="621"/>
        <end position="630"/>
    </location>
</feature>
<reference evidence="5" key="1">
    <citation type="submission" date="2012-12" db="EMBL/GenBank/DDBJ databases">
        <authorList>
            <person name="Hellsten U."/>
            <person name="Grimwood J."/>
            <person name="Chapman J.A."/>
            <person name="Shapiro H."/>
            <person name="Aerts A."/>
            <person name="Otillar R.P."/>
            <person name="Terry A.Y."/>
            <person name="Boore J.L."/>
            <person name="Simakov O."/>
            <person name="Marletaz F."/>
            <person name="Cho S.-J."/>
            <person name="Edsinger-Gonzales E."/>
            <person name="Havlak P."/>
            <person name="Kuo D.-H."/>
            <person name="Larsson T."/>
            <person name="Lv J."/>
            <person name="Arendt D."/>
            <person name="Savage R."/>
            <person name="Osoegawa K."/>
            <person name="de Jong P."/>
            <person name="Lindberg D.R."/>
            <person name="Seaver E.C."/>
            <person name="Weisblat D.A."/>
            <person name="Putnam N.H."/>
            <person name="Grigoriev I.V."/>
            <person name="Rokhsar D.S."/>
        </authorList>
    </citation>
    <scope>NUCLEOTIDE SEQUENCE</scope>
    <source>
        <strain evidence="5">I ESC-2004</strain>
    </source>
</reference>
<name>R7TJV2_CAPTE</name>
<dbReference type="STRING" id="283909.R7TJV2"/>